<protein>
    <recommendedName>
        <fullName evidence="4 7">Signal peptidase I</fullName>
        <ecNumber evidence="4 7">3.4.21.89</ecNumber>
    </recommendedName>
</protein>
<evidence type="ECO:0000256" key="2">
    <source>
        <dbReference type="ARBA" id="ARBA00004401"/>
    </source>
</evidence>
<dbReference type="PRINTS" id="PR00727">
    <property type="entry name" value="LEADERPTASE"/>
</dbReference>
<dbReference type="PROSITE" id="PS00501">
    <property type="entry name" value="SPASE_I_1"/>
    <property type="match status" value="1"/>
</dbReference>
<dbReference type="SUPFAM" id="SSF51306">
    <property type="entry name" value="LexA/Signal peptidase"/>
    <property type="match status" value="1"/>
</dbReference>
<feature type="transmembrane region" description="Helical" evidence="7">
    <location>
        <begin position="21"/>
        <end position="40"/>
    </location>
</feature>
<comment type="similarity">
    <text evidence="3 8">Belongs to the peptidase S26 family.</text>
</comment>
<dbReference type="PANTHER" id="PTHR43390">
    <property type="entry name" value="SIGNAL PEPTIDASE I"/>
    <property type="match status" value="1"/>
</dbReference>
<keyword evidence="5 7" id="KW-0645">Protease</keyword>
<comment type="subcellular location">
    <subcellularLocation>
        <location evidence="2">Cell membrane</location>
        <topology evidence="2">Single-pass type II membrane protein</topology>
    </subcellularLocation>
    <subcellularLocation>
        <location evidence="8">Membrane</location>
        <topology evidence="8">Single-pass type II membrane protein</topology>
    </subcellularLocation>
</comment>
<evidence type="ECO:0000256" key="7">
    <source>
        <dbReference type="RuleBase" id="RU003993"/>
    </source>
</evidence>
<dbReference type="EC" id="3.4.21.89" evidence="4 7"/>
<keyword evidence="7" id="KW-1133">Transmembrane helix</keyword>
<comment type="caution">
    <text evidence="10">The sequence shown here is derived from an EMBL/GenBank/DDBJ whole genome shotgun (WGS) entry which is preliminary data.</text>
</comment>
<dbReference type="InterPro" id="IPR019533">
    <property type="entry name" value="Peptidase_S26"/>
</dbReference>
<dbReference type="PROSITE" id="PS00760">
    <property type="entry name" value="SPASE_I_2"/>
    <property type="match status" value="1"/>
</dbReference>
<dbReference type="RefSeq" id="WP_307411229.1">
    <property type="nucleotide sequence ID" value="NZ_JAUSUR010000008.1"/>
</dbReference>
<evidence type="ECO:0000313" key="11">
    <source>
        <dbReference type="Proteomes" id="UP001230220"/>
    </source>
</evidence>
<keyword evidence="7" id="KW-0812">Transmembrane</keyword>
<dbReference type="InterPro" id="IPR019756">
    <property type="entry name" value="Pept_S26A_signal_pept_1_Ser-AS"/>
</dbReference>
<gene>
    <name evidence="10" type="ORF">J2S15_003702</name>
</gene>
<dbReference type="InterPro" id="IPR036286">
    <property type="entry name" value="LexA/Signal_pep-like_sf"/>
</dbReference>
<evidence type="ECO:0000256" key="1">
    <source>
        <dbReference type="ARBA" id="ARBA00000677"/>
    </source>
</evidence>
<evidence type="ECO:0000256" key="8">
    <source>
        <dbReference type="RuleBase" id="RU362042"/>
    </source>
</evidence>
<dbReference type="Pfam" id="PF10502">
    <property type="entry name" value="Peptidase_S26"/>
    <property type="match status" value="1"/>
</dbReference>
<name>A0ABU0E7Q4_9FIRM</name>
<accession>A0ABU0E7Q4</accession>
<evidence type="ECO:0000313" key="10">
    <source>
        <dbReference type="EMBL" id="MDQ0362941.1"/>
    </source>
</evidence>
<dbReference type="PANTHER" id="PTHR43390:SF1">
    <property type="entry name" value="CHLOROPLAST PROCESSING PEPTIDASE"/>
    <property type="match status" value="1"/>
</dbReference>
<evidence type="ECO:0000256" key="4">
    <source>
        <dbReference type="ARBA" id="ARBA00013208"/>
    </source>
</evidence>
<dbReference type="Proteomes" id="UP001230220">
    <property type="component" value="Unassembled WGS sequence"/>
</dbReference>
<dbReference type="CDD" id="cd06530">
    <property type="entry name" value="S26_SPase_I"/>
    <property type="match status" value="1"/>
</dbReference>
<keyword evidence="7" id="KW-0472">Membrane</keyword>
<comment type="catalytic activity">
    <reaction evidence="1 7">
        <text>Cleavage of hydrophobic, N-terminal signal or leader sequences from secreted and periplasmic proteins.</text>
        <dbReference type="EC" id="3.4.21.89"/>
    </reaction>
</comment>
<evidence type="ECO:0000256" key="6">
    <source>
        <dbReference type="ARBA" id="ARBA00022801"/>
    </source>
</evidence>
<dbReference type="NCBIfam" id="TIGR02227">
    <property type="entry name" value="sigpep_I_bact"/>
    <property type="match status" value="1"/>
</dbReference>
<dbReference type="Gene3D" id="2.10.109.10">
    <property type="entry name" value="Umud Fragment, subunit A"/>
    <property type="match status" value="1"/>
</dbReference>
<dbReference type="InterPro" id="IPR000223">
    <property type="entry name" value="Pept_S26A_signal_pept_1"/>
</dbReference>
<feature type="domain" description="Peptidase S26" evidence="9">
    <location>
        <begin position="19"/>
        <end position="182"/>
    </location>
</feature>
<keyword evidence="6 7" id="KW-0378">Hydrolase</keyword>
<keyword evidence="11" id="KW-1185">Reference proteome</keyword>
<dbReference type="GO" id="GO:0009003">
    <property type="term" value="F:signal peptidase activity"/>
    <property type="evidence" value="ECO:0007669"/>
    <property type="project" value="UniProtKB-EC"/>
</dbReference>
<sequence>MEAKMKKETKKENIKIEILDFIRLILICFVFSFLCIKFVFRPVTVEGNSMYPTLIDQERGFSNVFSTYVSDIKRFEVVVVNYEPNDDRWVKRVVGLPGEKVEYKNNKLYINDEFVEEDFFDEAYVNEKTNNGQIIFSRDYGPYQLGDDEYFLVGDNRIVSYDSREVGPFKKEDIVSKYVLVLYPFDKIGVVSSDNQ</sequence>
<evidence type="ECO:0000259" key="9">
    <source>
        <dbReference type="Pfam" id="PF10502"/>
    </source>
</evidence>
<dbReference type="EMBL" id="JAUSUR010000008">
    <property type="protein sequence ID" value="MDQ0362941.1"/>
    <property type="molecule type" value="Genomic_DNA"/>
</dbReference>
<evidence type="ECO:0000256" key="3">
    <source>
        <dbReference type="ARBA" id="ARBA00009370"/>
    </source>
</evidence>
<proteinExistence type="inferred from homology"/>
<evidence type="ECO:0000256" key="5">
    <source>
        <dbReference type="ARBA" id="ARBA00022670"/>
    </source>
</evidence>
<dbReference type="InterPro" id="IPR019757">
    <property type="entry name" value="Pept_S26A_signal_pept_1_Lys-AS"/>
</dbReference>
<organism evidence="10 11">
    <name type="scientific">Breznakia pachnodae</name>
    <dbReference type="NCBI Taxonomy" id="265178"/>
    <lineage>
        <taxon>Bacteria</taxon>
        <taxon>Bacillati</taxon>
        <taxon>Bacillota</taxon>
        <taxon>Erysipelotrichia</taxon>
        <taxon>Erysipelotrichales</taxon>
        <taxon>Erysipelotrichaceae</taxon>
        <taxon>Breznakia</taxon>
    </lineage>
</organism>
<reference evidence="10 11" key="1">
    <citation type="submission" date="2023-07" db="EMBL/GenBank/DDBJ databases">
        <title>Genomic Encyclopedia of Type Strains, Phase IV (KMG-IV): sequencing the most valuable type-strain genomes for metagenomic binning, comparative biology and taxonomic classification.</title>
        <authorList>
            <person name="Goeker M."/>
        </authorList>
    </citation>
    <scope>NUCLEOTIDE SEQUENCE [LARGE SCALE GENOMIC DNA]</scope>
    <source>
        <strain evidence="10 11">DSM 16784</strain>
    </source>
</reference>